<dbReference type="Gene3D" id="1.25.40.10">
    <property type="entry name" value="Tetratricopeptide repeat domain"/>
    <property type="match status" value="1"/>
</dbReference>
<dbReference type="InterPro" id="IPR013618">
    <property type="entry name" value="TMTC_DUF1736"/>
</dbReference>
<accession>A0AAW1RC11</accession>
<evidence type="ECO:0000256" key="13">
    <source>
        <dbReference type="PROSITE-ProRule" id="PRU00339"/>
    </source>
</evidence>
<sequence>MHYSQVPARAIYAVLVALTCGAYLNTLFASFAFDDNFAVITNGDVTDDNKPLSVLFKNDFWGTRIWNDQSHKSYRPLTVLAFRFQRKFGARVFDRLGWRREDVGQWRGVNPIPFHASNILLHALVTCLVFKLAVRMCATRDCAEPGHSGSAWSNGVPNPAARHAGSPERDTGRPHAASAAGGGSLRLRRPGTGGSAAAQRDVGQNLPADPAKATDQSVEARRAEAALAAALFALHPVHTEAVAGVVGQAELLSAALSLAALLLYARAAQPRERTVLAHWLLVGTSLLLVWAAALTKEIGITTVGAMALYDALLLPWPPLQPRMPGRATPVSSRRLQGRPHVQSPELRRWAAALWALARSRKVARLAAGAGAVGCYVALRSLLAVDQLVRTFRKVENPIPFVGPTAARLTTGYLHARYMGLLLAPVQLSADWSFACIPPLEALADPRNLATAALYAWLLWVLLSARPWQVVMQRARWRLVVAAGLVVAPFFPAANVLFPVGTFIGERLLYAPSIGFCLLAADALARLAGPHLPRLMLLWAPGDAGSAVEEPEGQRLPMRARAAAALTAALLAAYAARTFARNLDWETEEALFRSAEKVCPDSAKVRLNMGILERRYGRWAESLRHFERARMIEPGFCEPVYWHGLTLVNHGTQAEVLRGVQELQEALDCKWVAREAAEALQAVYQALHSEGPQGGAYLRAWADVLLRPGVMKIEAGCLALEQAAIGMPGDPVPDDLQGLLQPCLEHLPQPPAPLHAQPDTVAQAVSACLHARMALLRSLKRHAPDSTQAKEAVYEYIGRMGGRCMWQQTPSADDTVYAADRGLMAPAVGSNHEAATPHMQLLHRFQRADALDGWLQRAWADALAAAGRIEEAAKHFEAAGAMLSELLRTDIGFAPVLGVTADGSAGLVGAPRVAAAALEACELSLKAGAEDGCRVRYAACSTHAALAQLLAAAAPGSAQATATMRAGRACLRALEAVPECGRHVAAAAAAAAMA</sequence>
<keyword evidence="7 15" id="KW-0812">Transmembrane</keyword>
<dbReference type="EMBL" id="JALJOU010000047">
    <property type="protein sequence ID" value="KAK9831331.1"/>
    <property type="molecule type" value="Genomic_DNA"/>
</dbReference>
<keyword evidence="9 13" id="KW-0802">TPR repeat</keyword>
<dbReference type="Pfam" id="PF08409">
    <property type="entry name" value="TMTC_DUF1736"/>
    <property type="match status" value="1"/>
</dbReference>
<dbReference type="InterPro" id="IPR052346">
    <property type="entry name" value="O-mannosyl-transferase_TMTC"/>
</dbReference>
<evidence type="ECO:0000256" key="4">
    <source>
        <dbReference type="ARBA" id="ARBA00007882"/>
    </source>
</evidence>
<comment type="pathway">
    <text evidence="3">Protein modification; protein glycosylation.</text>
</comment>
<evidence type="ECO:0000256" key="9">
    <source>
        <dbReference type="ARBA" id="ARBA00022803"/>
    </source>
</evidence>
<evidence type="ECO:0000256" key="6">
    <source>
        <dbReference type="ARBA" id="ARBA00022679"/>
    </source>
</evidence>
<comment type="caution">
    <text evidence="17">The sequence shown here is derived from an EMBL/GenBank/DDBJ whole genome shotgun (WGS) entry which is preliminary data.</text>
</comment>
<dbReference type="GO" id="GO:0030968">
    <property type="term" value="P:endoplasmic reticulum unfolded protein response"/>
    <property type="evidence" value="ECO:0007669"/>
    <property type="project" value="TreeGrafter"/>
</dbReference>
<feature type="domain" description="DUF1736" evidence="16">
    <location>
        <begin position="390"/>
        <end position="457"/>
    </location>
</feature>
<protein>
    <recommendedName>
        <fullName evidence="5">dolichyl-phosphate-mannose--protein mannosyltransferase</fullName>
        <ecNumber evidence="5">2.4.1.109</ecNumber>
    </recommendedName>
</protein>
<dbReference type="InterPro" id="IPR019734">
    <property type="entry name" value="TPR_rpt"/>
</dbReference>
<dbReference type="SUPFAM" id="SSF48452">
    <property type="entry name" value="TPR-like"/>
    <property type="match status" value="1"/>
</dbReference>
<dbReference type="GO" id="GO:0035269">
    <property type="term" value="P:protein O-linked glycosylation via mannose"/>
    <property type="evidence" value="ECO:0007669"/>
    <property type="project" value="TreeGrafter"/>
</dbReference>
<feature type="transmembrane region" description="Helical" evidence="15">
    <location>
        <begin position="12"/>
        <end position="33"/>
    </location>
</feature>
<evidence type="ECO:0000313" key="18">
    <source>
        <dbReference type="Proteomes" id="UP001445335"/>
    </source>
</evidence>
<evidence type="ECO:0000256" key="2">
    <source>
        <dbReference type="ARBA" id="ARBA00004240"/>
    </source>
</evidence>
<feature type="repeat" description="TPR" evidence="13">
    <location>
        <begin position="602"/>
        <end position="635"/>
    </location>
</feature>
<reference evidence="17 18" key="1">
    <citation type="journal article" date="2024" name="Nat. Commun.">
        <title>Phylogenomics reveals the evolutionary origins of lichenization in chlorophyte algae.</title>
        <authorList>
            <person name="Puginier C."/>
            <person name="Libourel C."/>
            <person name="Otte J."/>
            <person name="Skaloud P."/>
            <person name="Haon M."/>
            <person name="Grisel S."/>
            <person name="Petersen M."/>
            <person name="Berrin J.G."/>
            <person name="Delaux P.M."/>
            <person name="Dal Grande F."/>
            <person name="Keller J."/>
        </authorList>
    </citation>
    <scope>NUCLEOTIDE SEQUENCE [LARGE SCALE GENOMIC DNA]</scope>
    <source>
        <strain evidence="17 18">SAG 245.80</strain>
    </source>
</reference>
<comment type="subcellular location">
    <subcellularLocation>
        <location evidence="2">Endoplasmic reticulum</location>
    </subcellularLocation>
    <subcellularLocation>
        <location evidence="1">Membrane</location>
        <topology evidence="1">Multi-pass membrane protein</topology>
    </subcellularLocation>
</comment>
<evidence type="ECO:0000256" key="5">
    <source>
        <dbReference type="ARBA" id="ARBA00012839"/>
    </source>
</evidence>
<dbReference type="PANTHER" id="PTHR44227">
    <property type="match status" value="1"/>
</dbReference>
<dbReference type="EC" id="2.4.1.109" evidence="5"/>
<gene>
    <name evidence="17" type="ORF">WJX81_003095</name>
</gene>
<evidence type="ECO:0000313" key="17">
    <source>
        <dbReference type="EMBL" id="KAK9831331.1"/>
    </source>
</evidence>
<evidence type="ECO:0000256" key="7">
    <source>
        <dbReference type="ARBA" id="ARBA00022692"/>
    </source>
</evidence>
<proteinExistence type="inferred from homology"/>
<feature type="transmembrane region" description="Helical" evidence="15">
    <location>
        <begin position="476"/>
        <end position="497"/>
    </location>
</feature>
<name>A0AAW1RC11_9CHLO</name>
<dbReference type="GO" id="GO:0005783">
    <property type="term" value="C:endoplasmic reticulum"/>
    <property type="evidence" value="ECO:0007669"/>
    <property type="project" value="UniProtKB-SubCell"/>
</dbReference>
<dbReference type="InterPro" id="IPR011990">
    <property type="entry name" value="TPR-like_helical_dom_sf"/>
</dbReference>
<dbReference type="PANTHER" id="PTHR44227:SF3">
    <property type="entry name" value="PROTEIN O-MANNOSYL-TRANSFERASE TMTC4"/>
    <property type="match status" value="1"/>
</dbReference>
<keyword evidence="11 15" id="KW-1133">Transmembrane helix</keyword>
<evidence type="ECO:0000256" key="8">
    <source>
        <dbReference type="ARBA" id="ARBA00022737"/>
    </source>
</evidence>
<keyword evidence="6" id="KW-0808">Transferase</keyword>
<keyword evidence="12 15" id="KW-0472">Membrane</keyword>
<evidence type="ECO:0000256" key="1">
    <source>
        <dbReference type="ARBA" id="ARBA00004141"/>
    </source>
</evidence>
<feature type="transmembrane region" description="Helical" evidence="15">
    <location>
        <begin position="275"/>
        <end position="292"/>
    </location>
</feature>
<evidence type="ECO:0000256" key="14">
    <source>
        <dbReference type="SAM" id="MobiDB-lite"/>
    </source>
</evidence>
<evidence type="ECO:0000256" key="10">
    <source>
        <dbReference type="ARBA" id="ARBA00022824"/>
    </source>
</evidence>
<evidence type="ECO:0000256" key="15">
    <source>
        <dbReference type="SAM" id="Phobius"/>
    </source>
</evidence>
<dbReference type="GO" id="GO:0016020">
    <property type="term" value="C:membrane"/>
    <property type="evidence" value="ECO:0007669"/>
    <property type="project" value="UniProtKB-SubCell"/>
</dbReference>
<keyword evidence="8" id="KW-0677">Repeat</keyword>
<dbReference type="PROSITE" id="PS50005">
    <property type="entry name" value="TPR"/>
    <property type="match status" value="1"/>
</dbReference>
<feature type="region of interest" description="Disordered" evidence="14">
    <location>
        <begin position="145"/>
        <end position="217"/>
    </location>
</feature>
<organism evidence="17 18">
    <name type="scientific">Elliptochloris bilobata</name>
    <dbReference type="NCBI Taxonomy" id="381761"/>
    <lineage>
        <taxon>Eukaryota</taxon>
        <taxon>Viridiplantae</taxon>
        <taxon>Chlorophyta</taxon>
        <taxon>core chlorophytes</taxon>
        <taxon>Trebouxiophyceae</taxon>
        <taxon>Trebouxiophyceae incertae sedis</taxon>
        <taxon>Elliptochloris clade</taxon>
        <taxon>Elliptochloris</taxon>
    </lineage>
</organism>
<dbReference type="AlphaFoldDB" id="A0AAW1RC11"/>
<keyword evidence="10" id="KW-0256">Endoplasmic reticulum</keyword>
<evidence type="ECO:0000256" key="11">
    <source>
        <dbReference type="ARBA" id="ARBA00022989"/>
    </source>
</evidence>
<comment type="similarity">
    <text evidence="4">Belongs to the TMTC family.</text>
</comment>
<feature type="transmembrane region" description="Helical" evidence="15">
    <location>
        <begin position="362"/>
        <end position="382"/>
    </location>
</feature>
<evidence type="ECO:0000256" key="12">
    <source>
        <dbReference type="ARBA" id="ARBA00023136"/>
    </source>
</evidence>
<evidence type="ECO:0000259" key="16">
    <source>
        <dbReference type="Pfam" id="PF08409"/>
    </source>
</evidence>
<dbReference type="Proteomes" id="UP001445335">
    <property type="component" value="Unassembled WGS sequence"/>
</dbReference>
<keyword evidence="18" id="KW-1185">Reference proteome</keyword>
<dbReference type="GO" id="GO:0000030">
    <property type="term" value="F:mannosyltransferase activity"/>
    <property type="evidence" value="ECO:0007669"/>
    <property type="project" value="TreeGrafter"/>
</dbReference>
<evidence type="ECO:0000256" key="3">
    <source>
        <dbReference type="ARBA" id="ARBA00004922"/>
    </source>
</evidence>